<gene>
    <name evidence="2" type="ORF">EJ02DRAFT_160912</name>
</gene>
<feature type="transmembrane region" description="Helical" evidence="1">
    <location>
        <begin position="40"/>
        <end position="60"/>
    </location>
</feature>
<keyword evidence="1" id="KW-0812">Transmembrane</keyword>
<reference evidence="2" key="1">
    <citation type="journal article" date="2020" name="Stud. Mycol.">
        <title>101 Dothideomycetes genomes: a test case for predicting lifestyles and emergence of pathogens.</title>
        <authorList>
            <person name="Haridas S."/>
            <person name="Albert R."/>
            <person name="Binder M."/>
            <person name="Bloem J."/>
            <person name="Labutti K."/>
            <person name="Salamov A."/>
            <person name="Andreopoulos B."/>
            <person name="Baker S."/>
            <person name="Barry K."/>
            <person name="Bills G."/>
            <person name="Bluhm B."/>
            <person name="Cannon C."/>
            <person name="Castanera R."/>
            <person name="Culley D."/>
            <person name="Daum C."/>
            <person name="Ezra D."/>
            <person name="Gonzalez J."/>
            <person name="Henrissat B."/>
            <person name="Kuo A."/>
            <person name="Liang C."/>
            <person name="Lipzen A."/>
            <person name="Lutzoni F."/>
            <person name="Magnuson J."/>
            <person name="Mondo S."/>
            <person name="Nolan M."/>
            <person name="Ohm R."/>
            <person name="Pangilinan J."/>
            <person name="Park H.-J."/>
            <person name="Ramirez L."/>
            <person name="Alfaro M."/>
            <person name="Sun H."/>
            <person name="Tritt A."/>
            <person name="Yoshinaga Y."/>
            <person name="Zwiers L.-H."/>
            <person name="Turgeon B."/>
            <person name="Goodwin S."/>
            <person name="Spatafora J."/>
            <person name="Crous P."/>
            <person name="Grigoriev I."/>
        </authorList>
    </citation>
    <scope>NUCLEOTIDE SEQUENCE</scope>
    <source>
        <strain evidence="2">CBS 161.51</strain>
    </source>
</reference>
<dbReference type="Proteomes" id="UP000800038">
    <property type="component" value="Unassembled WGS sequence"/>
</dbReference>
<evidence type="ECO:0000313" key="3">
    <source>
        <dbReference type="Proteomes" id="UP000800038"/>
    </source>
</evidence>
<protein>
    <submittedName>
        <fullName evidence="2">Uncharacterized protein</fullName>
    </submittedName>
</protein>
<evidence type="ECO:0000256" key="1">
    <source>
        <dbReference type="SAM" id="Phobius"/>
    </source>
</evidence>
<evidence type="ECO:0000313" key="2">
    <source>
        <dbReference type="EMBL" id="KAF1942747.1"/>
    </source>
</evidence>
<proteinExistence type="predicted"/>
<sequence length="92" mass="10404">MVGPDTCTCSSQWCQLYNGSKRTSGNMDKANTMAGICYKLLAALFIANGSIHLIFDSELLEMSDKRRRRKTGRWCGVEMPASRPRYLHGWTL</sequence>
<organism evidence="2 3">
    <name type="scientific">Clathrospora elynae</name>
    <dbReference type="NCBI Taxonomy" id="706981"/>
    <lineage>
        <taxon>Eukaryota</taxon>
        <taxon>Fungi</taxon>
        <taxon>Dikarya</taxon>
        <taxon>Ascomycota</taxon>
        <taxon>Pezizomycotina</taxon>
        <taxon>Dothideomycetes</taxon>
        <taxon>Pleosporomycetidae</taxon>
        <taxon>Pleosporales</taxon>
        <taxon>Diademaceae</taxon>
        <taxon>Clathrospora</taxon>
    </lineage>
</organism>
<keyword evidence="1" id="KW-0472">Membrane</keyword>
<dbReference type="EMBL" id="ML976032">
    <property type="protein sequence ID" value="KAF1942747.1"/>
    <property type="molecule type" value="Genomic_DNA"/>
</dbReference>
<accession>A0A6A5T0S1</accession>
<name>A0A6A5T0S1_9PLEO</name>
<dbReference type="AlphaFoldDB" id="A0A6A5T0S1"/>
<keyword evidence="3" id="KW-1185">Reference proteome</keyword>
<keyword evidence="1" id="KW-1133">Transmembrane helix</keyword>